<dbReference type="KEGG" id="sus:Acid_3834"/>
<accession>Q01ZW2</accession>
<protein>
    <recommendedName>
        <fullName evidence="2">Lipid/polyisoprenoid-binding YceI-like domain-containing protein</fullName>
    </recommendedName>
</protein>
<dbReference type="PANTHER" id="PTHR34406">
    <property type="entry name" value="PROTEIN YCEI"/>
    <property type="match status" value="1"/>
</dbReference>
<dbReference type="eggNOG" id="COG2353">
    <property type="taxonomic scope" value="Bacteria"/>
</dbReference>
<gene>
    <name evidence="3" type="ordered locus">Acid_3834</name>
</gene>
<dbReference type="HOGENOM" id="CLU_1342519_0_0_0"/>
<evidence type="ECO:0000313" key="3">
    <source>
        <dbReference type="EMBL" id="ABJ84803.1"/>
    </source>
</evidence>
<dbReference type="SMART" id="SM00867">
    <property type="entry name" value="YceI"/>
    <property type="match status" value="1"/>
</dbReference>
<dbReference type="SUPFAM" id="SSF101874">
    <property type="entry name" value="YceI-like"/>
    <property type="match status" value="1"/>
</dbReference>
<dbReference type="InterPro" id="IPR036761">
    <property type="entry name" value="TTHA0802/YceI-like_sf"/>
</dbReference>
<dbReference type="AlphaFoldDB" id="Q01ZW2"/>
<feature type="chain" id="PRO_5004163023" description="Lipid/polyisoprenoid-binding YceI-like domain-containing protein" evidence="1">
    <location>
        <begin position="26"/>
        <end position="204"/>
    </location>
</feature>
<reference evidence="3" key="1">
    <citation type="submission" date="2006-10" db="EMBL/GenBank/DDBJ databases">
        <title>Complete sequence of Solibacter usitatus Ellin6076.</title>
        <authorList>
            <consortium name="US DOE Joint Genome Institute"/>
            <person name="Copeland A."/>
            <person name="Lucas S."/>
            <person name="Lapidus A."/>
            <person name="Barry K."/>
            <person name="Detter J.C."/>
            <person name="Glavina del Rio T."/>
            <person name="Hammon N."/>
            <person name="Israni S."/>
            <person name="Dalin E."/>
            <person name="Tice H."/>
            <person name="Pitluck S."/>
            <person name="Thompson L.S."/>
            <person name="Brettin T."/>
            <person name="Bruce D."/>
            <person name="Han C."/>
            <person name="Tapia R."/>
            <person name="Gilna P."/>
            <person name="Schmutz J."/>
            <person name="Larimer F."/>
            <person name="Land M."/>
            <person name="Hauser L."/>
            <person name="Kyrpides N."/>
            <person name="Mikhailova N."/>
            <person name="Janssen P.H."/>
            <person name="Kuske C.R."/>
            <person name="Richardson P."/>
        </authorList>
    </citation>
    <scope>NUCLEOTIDE SEQUENCE</scope>
    <source>
        <strain evidence="3">Ellin6076</strain>
    </source>
</reference>
<dbReference type="EMBL" id="CP000473">
    <property type="protein sequence ID" value="ABJ84803.1"/>
    <property type="molecule type" value="Genomic_DNA"/>
</dbReference>
<dbReference type="Pfam" id="PF04264">
    <property type="entry name" value="YceI"/>
    <property type="match status" value="1"/>
</dbReference>
<dbReference type="InterPro" id="IPR007372">
    <property type="entry name" value="Lipid/polyisoprenoid-bd_YceI"/>
</dbReference>
<sequence precursor="true">MTNNIAVIVCLSASACIAADNGATAAVQGGAASFVANTTVPGVSVKGKSTALEARAVVQHQGEGLRLQDVAATVPVKSILTGMAIRDEHMRRYIFTAPDGTTPDLRFETPDALCTPQSGHAGEFSCKLSGTLAIRGVARPFVIPLKLRAEGQAFRAAGDATVKLSDYGIEQPSQFGVKTANEIQVHLDFTAKEAAATLASGGAR</sequence>
<organism evidence="3">
    <name type="scientific">Solibacter usitatus (strain Ellin6076)</name>
    <dbReference type="NCBI Taxonomy" id="234267"/>
    <lineage>
        <taxon>Bacteria</taxon>
        <taxon>Pseudomonadati</taxon>
        <taxon>Acidobacteriota</taxon>
        <taxon>Terriglobia</taxon>
        <taxon>Bryobacterales</taxon>
        <taxon>Solibacteraceae</taxon>
        <taxon>Candidatus Solibacter</taxon>
    </lineage>
</organism>
<dbReference type="InParanoid" id="Q01ZW2"/>
<dbReference type="PANTHER" id="PTHR34406:SF1">
    <property type="entry name" value="PROTEIN YCEI"/>
    <property type="match status" value="1"/>
</dbReference>
<keyword evidence="1" id="KW-0732">Signal</keyword>
<name>Q01ZW2_SOLUE</name>
<proteinExistence type="predicted"/>
<evidence type="ECO:0000256" key="1">
    <source>
        <dbReference type="SAM" id="SignalP"/>
    </source>
</evidence>
<dbReference type="OrthoDB" id="9811006at2"/>
<evidence type="ECO:0000259" key="2">
    <source>
        <dbReference type="SMART" id="SM00867"/>
    </source>
</evidence>
<dbReference type="STRING" id="234267.Acid_3834"/>
<feature type="signal peptide" evidence="1">
    <location>
        <begin position="1"/>
        <end position="25"/>
    </location>
</feature>
<dbReference type="Gene3D" id="2.40.128.110">
    <property type="entry name" value="Lipid/polyisoprenoid-binding, YceI-like"/>
    <property type="match status" value="1"/>
</dbReference>
<feature type="domain" description="Lipid/polyisoprenoid-binding YceI-like" evidence="2">
    <location>
        <begin position="24"/>
        <end position="192"/>
    </location>
</feature>